<dbReference type="EC" id="3.1.4.4" evidence="2"/>
<reference evidence="9 10" key="1">
    <citation type="journal article" date="2013" name="PLoS Genet.">
        <title>Distinctive expansion of potential virulence genes in the genome of the oomycete fish pathogen Saprolegnia parasitica.</title>
        <authorList>
            <person name="Jiang R.H."/>
            <person name="de Bruijn I."/>
            <person name="Haas B.J."/>
            <person name="Belmonte R."/>
            <person name="Lobach L."/>
            <person name="Christie J."/>
            <person name="van den Ackerveken G."/>
            <person name="Bottin A."/>
            <person name="Bulone V."/>
            <person name="Diaz-Moreno S.M."/>
            <person name="Dumas B."/>
            <person name="Fan L."/>
            <person name="Gaulin E."/>
            <person name="Govers F."/>
            <person name="Grenville-Briggs L.J."/>
            <person name="Horner N.R."/>
            <person name="Levin J.Z."/>
            <person name="Mammella M."/>
            <person name="Meijer H.J."/>
            <person name="Morris P."/>
            <person name="Nusbaum C."/>
            <person name="Oome S."/>
            <person name="Phillips A.J."/>
            <person name="van Rooyen D."/>
            <person name="Rzeszutek E."/>
            <person name="Saraiva M."/>
            <person name="Secombes C.J."/>
            <person name="Seidl M.F."/>
            <person name="Snel B."/>
            <person name="Stassen J.H."/>
            <person name="Sykes S."/>
            <person name="Tripathy S."/>
            <person name="van den Berg H."/>
            <person name="Vega-Arreguin J.C."/>
            <person name="Wawra S."/>
            <person name="Young S.K."/>
            <person name="Zeng Q."/>
            <person name="Dieguez-Uribeondo J."/>
            <person name="Russ C."/>
            <person name="Tyler B.M."/>
            <person name="van West P."/>
        </authorList>
    </citation>
    <scope>NUCLEOTIDE SEQUENCE [LARGE SCALE GENOMIC DNA]</scope>
    <source>
        <strain evidence="9 10">CBS 223.65</strain>
    </source>
</reference>
<dbReference type="GO" id="GO:0009395">
    <property type="term" value="P:phospholipid catabolic process"/>
    <property type="evidence" value="ECO:0007669"/>
    <property type="project" value="TreeGrafter"/>
</dbReference>
<dbReference type="OrthoDB" id="14911at2759"/>
<keyword evidence="10" id="KW-1185">Reference proteome</keyword>
<evidence type="ECO:0000256" key="7">
    <source>
        <dbReference type="SAM" id="SignalP"/>
    </source>
</evidence>
<dbReference type="Proteomes" id="UP000030745">
    <property type="component" value="Unassembled WGS sequence"/>
</dbReference>
<dbReference type="GO" id="GO:0004630">
    <property type="term" value="F:phospholipase D activity"/>
    <property type="evidence" value="ECO:0007669"/>
    <property type="project" value="UniProtKB-EC"/>
</dbReference>
<dbReference type="InterPro" id="IPR025202">
    <property type="entry name" value="PLD-like_dom"/>
</dbReference>
<keyword evidence="3" id="KW-0677">Repeat</keyword>
<dbReference type="InterPro" id="IPR015679">
    <property type="entry name" value="PLipase_D_fam"/>
</dbReference>
<evidence type="ECO:0000313" key="9">
    <source>
        <dbReference type="EMBL" id="KDO22169.1"/>
    </source>
</evidence>
<evidence type="ECO:0000256" key="6">
    <source>
        <dbReference type="ARBA" id="ARBA00023098"/>
    </source>
</evidence>
<comment type="catalytic activity">
    <reaction evidence="1">
        <text>a 1,2-diacyl-sn-glycero-3-phosphocholine + H2O = a 1,2-diacyl-sn-glycero-3-phosphate + choline + H(+)</text>
        <dbReference type="Rhea" id="RHEA:14445"/>
        <dbReference type="ChEBI" id="CHEBI:15354"/>
        <dbReference type="ChEBI" id="CHEBI:15377"/>
        <dbReference type="ChEBI" id="CHEBI:15378"/>
        <dbReference type="ChEBI" id="CHEBI:57643"/>
        <dbReference type="ChEBI" id="CHEBI:58608"/>
        <dbReference type="EC" id="3.1.4.4"/>
    </reaction>
</comment>
<gene>
    <name evidence="9" type="ORF">SPRG_12667</name>
</gene>
<name>A0A067BUK4_SAPPC</name>
<feature type="domain" description="PLD phosphodiesterase" evidence="8">
    <location>
        <begin position="450"/>
        <end position="477"/>
    </location>
</feature>
<dbReference type="PANTHER" id="PTHR18896:SF76">
    <property type="entry name" value="PHOSPHOLIPASE"/>
    <property type="match status" value="1"/>
</dbReference>
<dbReference type="VEuPathDB" id="FungiDB:SPRG_12667"/>
<dbReference type="STRING" id="695850.A0A067BUK4"/>
<sequence>MVHVWYLGAFAAATVVSGAVTCTRDPSMKNALNNWCMCQPCHLCEFSLRKGCQPLQLQATSTSNGSEIAPTQPILDSRAWFLTDDELTKSRGGVVRSSLTASTSGNRVRVFPDTSTAFESMHTDVLSASSAYFTGWSVNDIPYIPQIDPSATFKTTWGKAIEANKLKAHGLVWSNLIDLAQVTDIFAWMNSYPSTNTSSVQLMTDNRIPGPSGSLHQKSLIVTRGTELAAYVGGLDQALDRWDTKHHNVSSLRTSAKIQVDFNGWVDVHARVNGPASTDILGNFLDRWNDPDHPGSPLGKPFVTPPAPLQSSWNVPQNEIAADAVLSAVDVDNTVGTHDVQILRTYSCKYKGYKSFAPKGETSILAGRIKAIRNAKNYIYIEDQYFIHVPELLDELLKVLPRIQRLIIFTVTPGKVELASGYQKYQYDMMAPLLEKFPKKVQIYIPDPSLGIYVHSKVLLVDDVFLSLGSSNWNVRSMTSDAELGANIVDTAHVQDGAITVAKHARDFRISKFSELTGFSVDLSKKSFLAAADALDAYAKSPNAWIQPYVLYYKPFWAMYGEIMKDLVDGDGRCAKLEDGEIDSCANLEWLETQPRIVQVTCACQRGGHMLQKCAEMEHYIADEQARIENDF</sequence>
<evidence type="ECO:0000256" key="2">
    <source>
        <dbReference type="ARBA" id="ARBA00012027"/>
    </source>
</evidence>
<dbReference type="AlphaFoldDB" id="A0A067BUK4"/>
<dbReference type="Gene3D" id="3.30.870.10">
    <property type="entry name" value="Endonuclease Chain A"/>
    <property type="match status" value="2"/>
</dbReference>
<dbReference type="EMBL" id="KK583273">
    <property type="protein sequence ID" value="KDO22169.1"/>
    <property type="molecule type" value="Genomic_DNA"/>
</dbReference>
<keyword evidence="4" id="KW-0378">Hydrolase</keyword>
<protein>
    <recommendedName>
        <fullName evidence="2">phospholipase D</fullName>
        <ecNumber evidence="2">3.1.4.4</ecNumber>
    </recommendedName>
</protein>
<organism evidence="9 10">
    <name type="scientific">Saprolegnia parasitica (strain CBS 223.65)</name>
    <dbReference type="NCBI Taxonomy" id="695850"/>
    <lineage>
        <taxon>Eukaryota</taxon>
        <taxon>Sar</taxon>
        <taxon>Stramenopiles</taxon>
        <taxon>Oomycota</taxon>
        <taxon>Saprolegniomycetes</taxon>
        <taxon>Saprolegniales</taxon>
        <taxon>Saprolegniaceae</taxon>
        <taxon>Saprolegnia</taxon>
    </lineage>
</organism>
<evidence type="ECO:0000256" key="5">
    <source>
        <dbReference type="ARBA" id="ARBA00022963"/>
    </source>
</evidence>
<evidence type="ECO:0000313" key="10">
    <source>
        <dbReference type="Proteomes" id="UP000030745"/>
    </source>
</evidence>
<dbReference type="CDD" id="cd09105">
    <property type="entry name" value="PLDc_vPLD1_2_like_2"/>
    <property type="match status" value="1"/>
</dbReference>
<dbReference type="GO" id="GO:0005886">
    <property type="term" value="C:plasma membrane"/>
    <property type="evidence" value="ECO:0007669"/>
    <property type="project" value="TreeGrafter"/>
</dbReference>
<evidence type="ECO:0000256" key="1">
    <source>
        <dbReference type="ARBA" id="ARBA00000798"/>
    </source>
</evidence>
<dbReference type="Pfam" id="PF13091">
    <property type="entry name" value="PLDc_2"/>
    <property type="match status" value="1"/>
</dbReference>
<dbReference type="SMART" id="SM00155">
    <property type="entry name" value="PLDc"/>
    <property type="match status" value="1"/>
</dbReference>
<keyword evidence="5" id="KW-0442">Lipid degradation</keyword>
<dbReference type="OMA" id="GYEKYMF"/>
<dbReference type="RefSeq" id="XP_012207109.1">
    <property type="nucleotide sequence ID" value="XM_012351719.1"/>
</dbReference>
<dbReference type="PROSITE" id="PS50035">
    <property type="entry name" value="PLD"/>
    <property type="match status" value="1"/>
</dbReference>
<dbReference type="KEGG" id="spar:SPRG_12667"/>
<keyword evidence="7" id="KW-0732">Signal</keyword>
<evidence type="ECO:0000256" key="4">
    <source>
        <dbReference type="ARBA" id="ARBA00022801"/>
    </source>
</evidence>
<evidence type="ECO:0000256" key="3">
    <source>
        <dbReference type="ARBA" id="ARBA00022737"/>
    </source>
</evidence>
<proteinExistence type="predicted"/>
<dbReference type="PANTHER" id="PTHR18896">
    <property type="entry name" value="PHOSPHOLIPASE D"/>
    <property type="match status" value="1"/>
</dbReference>
<feature type="chain" id="PRO_5001633729" description="phospholipase D" evidence="7">
    <location>
        <begin position="19"/>
        <end position="632"/>
    </location>
</feature>
<dbReference type="InterPro" id="IPR001736">
    <property type="entry name" value="PLipase_D/transphosphatidylase"/>
</dbReference>
<accession>A0A067BUK4</accession>
<feature type="signal peptide" evidence="7">
    <location>
        <begin position="1"/>
        <end position="18"/>
    </location>
</feature>
<dbReference type="SUPFAM" id="SSF56024">
    <property type="entry name" value="Phospholipase D/nuclease"/>
    <property type="match status" value="2"/>
</dbReference>
<dbReference type="GeneID" id="24134609"/>
<keyword evidence="6" id="KW-0443">Lipid metabolism</keyword>
<evidence type="ECO:0000259" key="8">
    <source>
        <dbReference type="PROSITE" id="PS50035"/>
    </source>
</evidence>